<dbReference type="AlphaFoldDB" id="A0A4Y7QDT4"/>
<feature type="compositionally biased region" description="Low complexity" evidence="1">
    <location>
        <begin position="272"/>
        <end position="304"/>
    </location>
</feature>
<dbReference type="EMBL" id="ML170164">
    <property type="protein sequence ID" value="TDL25242.1"/>
    <property type="molecule type" value="Genomic_DNA"/>
</dbReference>
<keyword evidence="2" id="KW-0732">Signal</keyword>
<feature type="signal peptide" evidence="2">
    <location>
        <begin position="1"/>
        <end position="17"/>
    </location>
</feature>
<keyword evidence="4" id="KW-1185">Reference proteome</keyword>
<dbReference type="OrthoDB" id="2564904at2759"/>
<dbReference type="VEuPathDB" id="FungiDB:BD410DRAFT_826540"/>
<feature type="chain" id="PRO_5021388737" description="Macrofage activating glyco protein" evidence="2">
    <location>
        <begin position="18"/>
        <end position="332"/>
    </location>
</feature>
<dbReference type="Proteomes" id="UP000294933">
    <property type="component" value="Unassembled WGS sequence"/>
</dbReference>
<name>A0A4Y7QDT4_9AGAM</name>
<gene>
    <name evidence="3" type="ORF">BD410DRAFT_826540</name>
</gene>
<feature type="region of interest" description="Disordered" evidence="1">
    <location>
        <begin position="227"/>
        <end position="252"/>
    </location>
</feature>
<feature type="region of interest" description="Disordered" evidence="1">
    <location>
        <begin position="272"/>
        <end position="305"/>
    </location>
</feature>
<evidence type="ECO:0008006" key="5">
    <source>
        <dbReference type="Google" id="ProtNLM"/>
    </source>
</evidence>
<evidence type="ECO:0000256" key="2">
    <source>
        <dbReference type="SAM" id="SignalP"/>
    </source>
</evidence>
<proteinExistence type="predicted"/>
<protein>
    <recommendedName>
        <fullName evidence="5">Macrofage activating glyco protein</fullName>
    </recommendedName>
</protein>
<evidence type="ECO:0000256" key="1">
    <source>
        <dbReference type="SAM" id="MobiDB-lite"/>
    </source>
</evidence>
<evidence type="ECO:0000313" key="3">
    <source>
        <dbReference type="EMBL" id="TDL25242.1"/>
    </source>
</evidence>
<organism evidence="3 4">
    <name type="scientific">Rickenella mellea</name>
    <dbReference type="NCBI Taxonomy" id="50990"/>
    <lineage>
        <taxon>Eukaryota</taxon>
        <taxon>Fungi</taxon>
        <taxon>Dikarya</taxon>
        <taxon>Basidiomycota</taxon>
        <taxon>Agaricomycotina</taxon>
        <taxon>Agaricomycetes</taxon>
        <taxon>Hymenochaetales</taxon>
        <taxon>Rickenellaceae</taxon>
        <taxon>Rickenella</taxon>
    </lineage>
</organism>
<dbReference type="STRING" id="50990.A0A4Y7QDT4"/>
<accession>A0A4Y7QDT4</accession>
<reference evidence="3 4" key="1">
    <citation type="submission" date="2018-06" db="EMBL/GenBank/DDBJ databases">
        <title>A transcriptomic atlas of mushroom development highlights an independent origin of complex multicellularity.</title>
        <authorList>
            <consortium name="DOE Joint Genome Institute"/>
            <person name="Krizsan K."/>
            <person name="Almasi E."/>
            <person name="Merenyi Z."/>
            <person name="Sahu N."/>
            <person name="Viragh M."/>
            <person name="Koszo T."/>
            <person name="Mondo S."/>
            <person name="Kiss B."/>
            <person name="Balint B."/>
            <person name="Kues U."/>
            <person name="Barry K."/>
            <person name="Hegedus J.C."/>
            <person name="Henrissat B."/>
            <person name="Johnson J."/>
            <person name="Lipzen A."/>
            <person name="Ohm R."/>
            <person name="Nagy I."/>
            <person name="Pangilinan J."/>
            <person name="Yan J."/>
            <person name="Xiong Y."/>
            <person name="Grigoriev I.V."/>
            <person name="Hibbett D.S."/>
            <person name="Nagy L.G."/>
        </authorList>
    </citation>
    <scope>NUCLEOTIDE SEQUENCE [LARGE SCALE GENOMIC DNA]</scope>
    <source>
        <strain evidence="3 4">SZMC22713</strain>
    </source>
</reference>
<sequence length="332" mass="33685">MYRTAAIGLALAAAAHAQYSATYLPSNAPAQSEQGQAGTNKCGTTSDQNSTCQNAYINAVDDFCLWAPPNPGAGSTIGETEREEVAWCLKSGYGTRLIPDGTLQGVHFVQTPDYVQITGIGDLTKLNIPKGDAGGELDPHGADGNGNPIGGLVFSTAFGPLQQLHEWTNFMSDSQFCFRACKEGGNGPALCNHIYDVMGCEWNMPGNYDAGTFESCKSDSGEPMGVYGGSTFHQGDGNTPAPHPAPQSSMCTTSATLGNGAAVAGAATNSTTATTAPATTTPTSGSTSKTTGGAAATKSSSASAMEVPRVWTRGGLAAVVALVGAAVGAALV</sequence>
<evidence type="ECO:0000313" key="4">
    <source>
        <dbReference type="Proteomes" id="UP000294933"/>
    </source>
</evidence>